<dbReference type="Proteomes" id="UP001433268">
    <property type="component" value="Unassembled WGS sequence"/>
</dbReference>
<organism evidence="2 3">
    <name type="scientific">Apiospora hydei</name>
    <dbReference type="NCBI Taxonomy" id="1337664"/>
    <lineage>
        <taxon>Eukaryota</taxon>
        <taxon>Fungi</taxon>
        <taxon>Dikarya</taxon>
        <taxon>Ascomycota</taxon>
        <taxon>Pezizomycotina</taxon>
        <taxon>Sordariomycetes</taxon>
        <taxon>Xylariomycetidae</taxon>
        <taxon>Amphisphaeriales</taxon>
        <taxon>Apiosporaceae</taxon>
        <taxon>Apiospora</taxon>
    </lineage>
</organism>
<gene>
    <name evidence="2" type="ORF">PG997_001565</name>
</gene>
<dbReference type="RefSeq" id="XP_066675653.1">
    <property type="nucleotide sequence ID" value="XM_066805880.1"/>
</dbReference>
<dbReference type="EMBL" id="JAQQWN010000002">
    <property type="protein sequence ID" value="KAK8094880.1"/>
    <property type="molecule type" value="Genomic_DNA"/>
</dbReference>
<evidence type="ECO:0000313" key="2">
    <source>
        <dbReference type="EMBL" id="KAK8094880.1"/>
    </source>
</evidence>
<evidence type="ECO:0008006" key="4">
    <source>
        <dbReference type="Google" id="ProtNLM"/>
    </source>
</evidence>
<dbReference type="GeneID" id="92038940"/>
<evidence type="ECO:0000313" key="3">
    <source>
        <dbReference type="Proteomes" id="UP001433268"/>
    </source>
</evidence>
<reference evidence="2 3" key="1">
    <citation type="submission" date="2023-01" db="EMBL/GenBank/DDBJ databases">
        <title>Analysis of 21 Apiospora genomes using comparative genomics revels a genus with tremendous synthesis potential of carbohydrate active enzymes and secondary metabolites.</title>
        <authorList>
            <person name="Sorensen T."/>
        </authorList>
    </citation>
    <scope>NUCLEOTIDE SEQUENCE [LARGE SCALE GENOMIC DNA]</scope>
    <source>
        <strain evidence="2 3">CBS 114990</strain>
    </source>
</reference>
<feature type="signal peptide" evidence="1">
    <location>
        <begin position="1"/>
        <end position="24"/>
    </location>
</feature>
<dbReference type="PANTHER" id="PTHR35605">
    <property type="entry name" value="ECP2 EFFECTOR PROTEIN DOMAIN-CONTAINING PROTEIN-RELATED"/>
    <property type="match status" value="1"/>
</dbReference>
<comment type="caution">
    <text evidence="2">The sequence shown here is derived from an EMBL/GenBank/DDBJ whole genome shotgun (WGS) entry which is preliminary data.</text>
</comment>
<sequence>MWFFSGIILVVTTAIVEIAFGALATEPPLPGYGVEPMQWAVEVAPGQMELLNGTVQQVHEQALRINPEFRLVPQPRGLHQTQTQAQKRDGRILCFPPYVVNGWDEGIAYLRRVPGSPSAGPGPGNCGRVSCSNDCAIWWCNDQHNNYGLIADTAQAILNTCELHATSGTFYSEGQNFQPGNWNTILRTAFC</sequence>
<protein>
    <recommendedName>
        <fullName evidence="4">Secreted protein</fullName>
    </recommendedName>
</protein>
<feature type="chain" id="PRO_5046189206" description="Secreted protein" evidence="1">
    <location>
        <begin position="25"/>
        <end position="191"/>
    </location>
</feature>
<evidence type="ECO:0000256" key="1">
    <source>
        <dbReference type="SAM" id="SignalP"/>
    </source>
</evidence>
<proteinExistence type="predicted"/>
<keyword evidence="3" id="KW-1185">Reference proteome</keyword>
<keyword evidence="1" id="KW-0732">Signal</keyword>
<accession>A0ABR1XDV9</accession>
<name>A0ABR1XDV9_9PEZI</name>
<dbReference type="PANTHER" id="PTHR35605:SF1">
    <property type="entry name" value="ECP2 EFFECTOR PROTEIN DOMAIN-CONTAINING PROTEIN-RELATED"/>
    <property type="match status" value="1"/>
</dbReference>